<dbReference type="PROSITE" id="PS51334">
    <property type="entry name" value="PRONE"/>
    <property type="match status" value="1"/>
</dbReference>
<evidence type="ECO:0000259" key="3">
    <source>
        <dbReference type="PROSITE" id="PS51334"/>
    </source>
</evidence>
<accession>A0A9D4UE26</accession>
<keyword evidence="5" id="KW-1185">Reference proteome</keyword>
<dbReference type="Pfam" id="PF03759">
    <property type="entry name" value="PRONE"/>
    <property type="match status" value="1"/>
</dbReference>
<organism evidence="4 5">
    <name type="scientific">Adiantum capillus-veneris</name>
    <name type="common">Maidenhair fern</name>
    <dbReference type="NCBI Taxonomy" id="13818"/>
    <lineage>
        <taxon>Eukaryota</taxon>
        <taxon>Viridiplantae</taxon>
        <taxon>Streptophyta</taxon>
        <taxon>Embryophyta</taxon>
        <taxon>Tracheophyta</taxon>
        <taxon>Polypodiopsida</taxon>
        <taxon>Polypodiidae</taxon>
        <taxon>Polypodiales</taxon>
        <taxon>Pteridineae</taxon>
        <taxon>Pteridaceae</taxon>
        <taxon>Vittarioideae</taxon>
        <taxon>Adiantum</taxon>
    </lineage>
</organism>
<dbReference type="OrthoDB" id="1053009at2759"/>
<dbReference type="InterPro" id="IPR005512">
    <property type="entry name" value="PRONE_dom"/>
</dbReference>
<name>A0A9D4UE26_ADICA</name>
<reference evidence="4" key="1">
    <citation type="submission" date="2021-01" db="EMBL/GenBank/DDBJ databases">
        <title>Adiantum capillus-veneris genome.</title>
        <authorList>
            <person name="Fang Y."/>
            <person name="Liao Q."/>
        </authorList>
    </citation>
    <scope>NUCLEOTIDE SEQUENCE</scope>
    <source>
        <strain evidence="4">H3</strain>
        <tissue evidence="4">Leaf</tissue>
    </source>
</reference>
<evidence type="ECO:0000256" key="2">
    <source>
        <dbReference type="PROSITE-ProRule" id="PRU00663"/>
    </source>
</evidence>
<dbReference type="Proteomes" id="UP000886520">
    <property type="component" value="Chromosome 18"/>
</dbReference>
<dbReference type="Gene3D" id="1.20.58.2010">
    <property type="entry name" value="PRONE domain, subdomain 1"/>
    <property type="match status" value="1"/>
</dbReference>
<dbReference type="GO" id="GO:0005085">
    <property type="term" value="F:guanyl-nucleotide exchange factor activity"/>
    <property type="evidence" value="ECO:0007669"/>
    <property type="project" value="UniProtKB-UniRule"/>
</dbReference>
<dbReference type="PANTHER" id="PTHR33101:SF6">
    <property type="entry name" value="ROP GUANINE NUCLEOTIDE EXCHANGE FACTOR 1"/>
    <property type="match status" value="1"/>
</dbReference>
<dbReference type="PANTHER" id="PTHR33101">
    <property type="entry name" value="ROP GUANINE NUCLEOTIDE EXCHANGE FACTOR 1"/>
    <property type="match status" value="1"/>
</dbReference>
<feature type="domain" description="PRONE" evidence="3">
    <location>
        <begin position="1"/>
        <end position="107"/>
    </location>
</feature>
<gene>
    <name evidence="4" type="ORF">GOP47_0018626</name>
</gene>
<dbReference type="AlphaFoldDB" id="A0A9D4UE26"/>
<dbReference type="EMBL" id="JABFUD020000018">
    <property type="protein sequence ID" value="KAI5066002.1"/>
    <property type="molecule type" value="Genomic_DNA"/>
</dbReference>
<evidence type="ECO:0000313" key="5">
    <source>
        <dbReference type="Proteomes" id="UP000886520"/>
    </source>
</evidence>
<comment type="caution">
    <text evidence="4">The sequence shown here is derived from an EMBL/GenBank/DDBJ whole genome shotgun (WGS) entry which is preliminary data.</text>
</comment>
<proteinExistence type="predicted"/>
<keyword evidence="1 2" id="KW-0344">Guanine-nucleotide releasing factor</keyword>
<evidence type="ECO:0000256" key="1">
    <source>
        <dbReference type="ARBA" id="ARBA00022658"/>
    </source>
</evidence>
<sequence>MSWLLSVSDHIVEFVPSSQIRSNDSITEVMVTKQISDLHVNLPVLCKLDNMLIEALDSFKVTKFWHADQTNTLQREQINQVLKAASAINARVLSEAATNQRRTLTRF</sequence>
<evidence type="ECO:0000313" key="4">
    <source>
        <dbReference type="EMBL" id="KAI5066002.1"/>
    </source>
</evidence>
<protein>
    <recommendedName>
        <fullName evidence="3">PRONE domain-containing protein</fullName>
    </recommendedName>
</protein>
<dbReference type="InterPro" id="IPR038937">
    <property type="entry name" value="RopGEF"/>
</dbReference>